<feature type="region of interest" description="Disordered" evidence="1">
    <location>
        <begin position="44"/>
        <end position="63"/>
    </location>
</feature>
<dbReference type="AlphaFoldDB" id="A0A1R2B4T2"/>
<evidence type="ECO:0000313" key="2">
    <source>
        <dbReference type="EMBL" id="OMJ71759.1"/>
    </source>
</evidence>
<dbReference type="EMBL" id="MPUH01000958">
    <property type="protein sequence ID" value="OMJ71759.1"/>
    <property type="molecule type" value="Genomic_DNA"/>
</dbReference>
<keyword evidence="3" id="KW-1185">Reference proteome</keyword>
<dbReference type="Proteomes" id="UP000187209">
    <property type="component" value="Unassembled WGS sequence"/>
</dbReference>
<gene>
    <name evidence="2" type="ORF">SteCoe_29930</name>
</gene>
<protein>
    <submittedName>
        <fullName evidence="2">Uncharacterized protein</fullName>
    </submittedName>
</protein>
<evidence type="ECO:0000256" key="1">
    <source>
        <dbReference type="SAM" id="MobiDB-lite"/>
    </source>
</evidence>
<organism evidence="2 3">
    <name type="scientific">Stentor coeruleus</name>
    <dbReference type="NCBI Taxonomy" id="5963"/>
    <lineage>
        <taxon>Eukaryota</taxon>
        <taxon>Sar</taxon>
        <taxon>Alveolata</taxon>
        <taxon>Ciliophora</taxon>
        <taxon>Postciliodesmatophora</taxon>
        <taxon>Heterotrichea</taxon>
        <taxon>Heterotrichida</taxon>
        <taxon>Stentoridae</taxon>
        <taxon>Stentor</taxon>
    </lineage>
</organism>
<evidence type="ECO:0000313" key="3">
    <source>
        <dbReference type="Proteomes" id="UP000187209"/>
    </source>
</evidence>
<name>A0A1R2B4T2_9CILI</name>
<reference evidence="2 3" key="1">
    <citation type="submission" date="2016-11" db="EMBL/GenBank/DDBJ databases">
        <title>The macronuclear genome of Stentor coeruleus: a giant cell with tiny introns.</title>
        <authorList>
            <person name="Slabodnick M."/>
            <person name="Ruby J.G."/>
            <person name="Reiff S.B."/>
            <person name="Swart E.C."/>
            <person name="Gosai S."/>
            <person name="Prabakaran S."/>
            <person name="Witkowska E."/>
            <person name="Larue G.E."/>
            <person name="Fisher S."/>
            <person name="Freeman R.M."/>
            <person name="Gunawardena J."/>
            <person name="Chu W."/>
            <person name="Stover N.A."/>
            <person name="Gregory B.D."/>
            <person name="Nowacki M."/>
            <person name="Derisi J."/>
            <person name="Roy S.W."/>
            <person name="Marshall W.F."/>
            <person name="Sood P."/>
        </authorList>
    </citation>
    <scope>NUCLEOTIDE SEQUENCE [LARGE SCALE GENOMIC DNA]</scope>
    <source>
        <strain evidence="2">WM001</strain>
    </source>
</reference>
<proteinExistence type="predicted"/>
<comment type="caution">
    <text evidence="2">The sequence shown here is derived from an EMBL/GenBank/DDBJ whole genome shotgun (WGS) entry which is preliminary data.</text>
</comment>
<sequence>MINGQISLRSEPQEEALPNLPDRVFPVHGFYMRALRLMDGSPEDKIPVESKKPQSKLAKFCSSKSRTLRKKSSPIRKDHIESPEKYAFTTKKFPSTC</sequence>
<accession>A0A1R2B4T2</accession>